<dbReference type="FunFam" id="2.130.10.10:FF:000157">
    <property type="entry name" value="WD repeat domain 3"/>
    <property type="match status" value="1"/>
</dbReference>
<dbReference type="SMART" id="SM00320">
    <property type="entry name" value="WD40"/>
    <property type="match status" value="9"/>
</dbReference>
<dbReference type="PROSITE" id="PS50294">
    <property type="entry name" value="WD_REPEATS_REGION"/>
    <property type="match status" value="3"/>
</dbReference>
<gene>
    <name evidence="6" type="ORF">BCR44DRAFT_1431347</name>
</gene>
<dbReference type="InterPro" id="IPR051570">
    <property type="entry name" value="TBC1_cilium_biogenesis"/>
</dbReference>
<evidence type="ECO:0000259" key="5">
    <source>
        <dbReference type="Pfam" id="PF04003"/>
    </source>
</evidence>
<dbReference type="InterPro" id="IPR001680">
    <property type="entry name" value="WD40_rpt"/>
</dbReference>
<keyword evidence="7" id="KW-1185">Reference proteome</keyword>
<evidence type="ECO:0000256" key="2">
    <source>
        <dbReference type="ARBA" id="ARBA00022737"/>
    </source>
</evidence>
<feature type="repeat" description="WD" evidence="4">
    <location>
        <begin position="57"/>
        <end position="98"/>
    </location>
</feature>
<feature type="repeat" description="WD" evidence="4">
    <location>
        <begin position="500"/>
        <end position="532"/>
    </location>
</feature>
<reference evidence="6 7" key="1">
    <citation type="submission" date="2016-07" db="EMBL/GenBank/DDBJ databases">
        <title>Pervasive Adenine N6-methylation of Active Genes in Fungi.</title>
        <authorList>
            <consortium name="DOE Joint Genome Institute"/>
            <person name="Mondo S.J."/>
            <person name="Dannebaum R.O."/>
            <person name="Kuo R.C."/>
            <person name="Labutti K."/>
            <person name="Haridas S."/>
            <person name="Kuo A."/>
            <person name="Salamov A."/>
            <person name="Ahrendt S.R."/>
            <person name="Lipzen A."/>
            <person name="Sullivan W."/>
            <person name="Andreopoulos W.B."/>
            <person name="Clum A."/>
            <person name="Lindquist E."/>
            <person name="Daum C."/>
            <person name="Ramamoorthy G.K."/>
            <person name="Gryganskyi A."/>
            <person name="Culley D."/>
            <person name="Magnuson J.K."/>
            <person name="James T.Y."/>
            <person name="O'Malley M.A."/>
            <person name="Stajich J.E."/>
            <person name="Spatafora J.W."/>
            <person name="Visel A."/>
            <person name="Grigoriev I.V."/>
        </authorList>
    </citation>
    <scope>NUCLEOTIDE SEQUENCE [LARGE SCALE GENOMIC DNA]</scope>
    <source>
        <strain evidence="6 7">PL171</strain>
    </source>
</reference>
<comment type="caution">
    <text evidence="6">The sequence shown here is derived from an EMBL/GenBank/DDBJ whole genome shotgun (WGS) entry which is preliminary data.</text>
</comment>
<dbReference type="GO" id="GO:0030490">
    <property type="term" value="P:maturation of SSU-rRNA"/>
    <property type="evidence" value="ECO:0007669"/>
    <property type="project" value="TreeGrafter"/>
</dbReference>
<dbReference type="GO" id="GO:0034388">
    <property type="term" value="C:Pwp2p-containing subcomplex of 90S preribosome"/>
    <property type="evidence" value="ECO:0007669"/>
    <property type="project" value="TreeGrafter"/>
</dbReference>
<dbReference type="EMBL" id="MCFL01000014">
    <property type="protein sequence ID" value="ORZ37046.1"/>
    <property type="molecule type" value="Genomic_DNA"/>
</dbReference>
<feature type="repeat" description="WD" evidence="4">
    <location>
        <begin position="419"/>
        <end position="459"/>
    </location>
</feature>
<dbReference type="InterPro" id="IPR019775">
    <property type="entry name" value="WD40_repeat_CS"/>
</dbReference>
<dbReference type="GO" id="GO:0032040">
    <property type="term" value="C:small-subunit processome"/>
    <property type="evidence" value="ECO:0007669"/>
    <property type="project" value="TreeGrafter"/>
</dbReference>
<dbReference type="PANTHER" id="PTHR19853">
    <property type="entry name" value="WD REPEAT CONTAINING PROTEIN 3 WDR3"/>
    <property type="match status" value="1"/>
</dbReference>
<dbReference type="PRINTS" id="PR00320">
    <property type="entry name" value="GPROTEINBRPT"/>
</dbReference>
<dbReference type="AlphaFoldDB" id="A0A1Y2HR18"/>
<dbReference type="Gene3D" id="2.130.10.10">
    <property type="entry name" value="YVTN repeat-like/Quinoprotein amine dehydrogenase"/>
    <property type="match status" value="3"/>
</dbReference>
<dbReference type="PROSITE" id="PS00678">
    <property type="entry name" value="WD_REPEATS_1"/>
    <property type="match status" value="1"/>
</dbReference>
<comment type="similarity">
    <text evidence="3">Belongs to the WD repeat WDR3/UTP12 family.</text>
</comment>
<feature type="repeat" description="WD" evidence="4">
    <location>
        <begin position="592"/>
        <end position="633"/>
    </location>
</feature>
<keyword evidence="2" id="KW-0677">Repeat</keyword>
<dbReference type="PANTHER" id="PTHR19853:SF0">
    <property type="entry name" value="WD REPEAT-CONTAINING PROTEIN 3"/>
    <property type="match status" value="1"/>
</dbReference>
<proteinExistence type="inferred from homology"/>
<dbReference type="Pfam" id="PF04003">
    <property type="entry name" value="Utp12"/>
    <property type="match status" value="1"/>
</dbReference>
<dbReference type="OrthoDB" id="407922at2759"/>
<dbReference type="InterPro" id="IPR036322">
    <property type="entry name" value="WD40_repeat_dom_sf"/>
</dbReference>
<evidence type="ECO:0000256" key="3">
    <source>
        <dbReference type="ARBA" id="ARBA00038229"/>
    </source>
</evidence>
<accession>A0A1Y2HR18</accession>
<dbReference type="SUPFAM" id="SSF50978">
    <property type="entry name" value="WD40 repeat-like"/>
    <property type="match status" value="2"/>
</dbReference>
<feature type="repeat" description="WD" evidence="4">
    <location>
        <begin position="200"/>
        <end position="222"/>
    </location>
</feature>
<dbReference type="CDD" id="cd00200">
    <property type="entry name" value="WD40"/>
    <property type="match status" value="1"/>
</dbReference>
<name>A0A1Y2HR18_9FUNG</name>
<organism evidence="6 7">
    <name type="scientific">Catenaria anguillulae PL171</name>
    <dbReference type="NCBI Taxonomy" id="765915"/>
    <lineage>
        <taxon>Eukaryota</taxon>
        <taxon>Fungi</taxon>
        <taxon>Fungi incertae sedis</taxon>
        <taxon>Blastocladiomycota</taxon>
        <taxon>Blastocladiomycetes</taxon>
        <taxon>Blastocladiales</taxon>
        <taxon>Catenariaceae</taxon>
        <taxon>Catenaria</taxon>
    </lineage>
</organism>
<sequence>MVKSYLRYTPGKTFGVIASPLGNLASDSTGRLAISPTLQSVTVWDTKKAEPVAVWTDDDNSHEVTCITRSPDNKSYAVGYADGSIRVWSLAPGASSSTPVHWFQGHSGAVTALTYDAPGTTLASGAKDTNIVLWDIVAGAGKARLTGHKDEVTSLVFVPSGAALSSSAAATAAASSSSSDSSKRGTRYTHLLASLPAAHLLSSSKDTTIKAWDLTTRACVETVVTHRSEVWALALTHMWQDAADVLTVVSAGEELKVHKLNATHLDQPPTRALTHVGDLKKLSTQRSTSLALSPCHNYMILGCVDTQIQVFKLLTPEEHKDRLTRRRKKARDQAAAQGVEFNKDAVTLPIASEISALFVSVAPAKVRSLAVCPVVPGGANKSVDKGGVAFAFMASLADNSVLTLHVTKDEVKQLSAVDMPGHRGDIRAVALSQDDELVATAGTAVVKVWNVRTGTCIRSLDSGYALCVAFVPGGKYLLVGTKSGELQLYSLASSSLVETIQAHDSAIWSIAVLPDKSGFITGGADKQVKFWDFALVKEEANRVTAIHTRTLKLADEVLCVCVSPNQQVVAISLLDTTVKVFYLDTLKFSLSLYGHKLPVLSMDISSDNSLIVTGSADKNIKIWGLDFGDCHRSLFAHQDSIMQVRFYECISTLQGHVGEVWALAVAKFGTFVTDEQVFLEEERQKEMAEVADQAMLEAANEQGEEGGQVALANQESLKAGERIVEALQVCVEEREKVAAYKKEGKDPSSIPLNIMLQAYGCADPESFVLQSLEKVRAADLEAALLVIPASYLPLLLELADYWAERRWSLSVTCRVLFFLLKVHHAQIAASRGLRSRLMKQRDMMGANMAAFRYLRKEKEYMSSSAF</sequence>
<dbReference type="Pfam" id="PF25172">
    <property type="entry name" value="Beta-prop_WDR3_2nd"/>
    <property type="match status" value="1"/>
</dbReference>
<dbReference type="InterPro" id="IPR020472">
    <property type="entry name" value="WD40_PAC1"/>
</dbReference>
<evidence type="ECO:0000256" key="4">
    <source>
        <dbReference type="PROSITE-ProRule" id="PRU00221"/>
    </source>
</evidence>
<protein>
    <submittedName>
        <fullName evidence="6">WD40-repeat-containing domain protein</fullName>
    </submittedName>
</protein>
<evidence type="ECO:0000313" key="6">
    <source>
        <dbReference type="EMBL" id="ORZ37046.1"/>
    </source>
</evidence>
<dbReference type="GO" id="GO:0030515">
    <property type="term" value="F:snoRNA binding"/>
    <property type="evidence" value="ECO:0007669"/>
    <property type="project" value="TreeGrafter"/>
</dbReference>
<dbReference type="PROSITE" id="PS50082">
    <property type="entry name" value="WD_REPEATS_2"/>
    <property type="match status" value="6"/>
</dbReference>
<feature type="domain" description="Small-subunit processome Utp12" evidence="5">
    <location>
        <begin position="765"/>
        <end position="855"/>
    </location>
</feature>
<keyword evidence="1 4" id="KW-0853">WD repeat</keyword>
<dbReference type="STRING" id="765915.A0A1Y2HR18"/>
<feature type="repeat" description="WD" evidence="4">
    <location>
        <begin position="103"/>
        <end position="136"/>
    </location>
</feature>
<dbReference type="InterPro" id="IPR015943">
    <property type="entry name" value="WD40/YVTN_repeat-like_dom_sf"/>
</dbReference>
<dbReference type="InterPro" id="IPR007148">
    <property type="entry name" value="SSU_processome_Utp12"/>
</dbReference>
<dbReference type="Proteomes" id="UP000193411">
    <property type="component" value="Unassembled WGS sequence"/>
</dbReference>
<evidence type="ECO:0000313" key="7">
    <source>
        <dbReference type="Proteomes" id="UP000193411"/>
    </source>
</evidence>
<dbReference type="Pfam" id="PF00400">
    <property type="entry name" value="WD40"/>
    <property type="match status" value="2"/>
</dbReference>
<evidence type="ECO:0000256" key="1">
    <source>
        <dbReference type="ARBA" id="ARBA00022574"/>
    </source>
</evidence>